<dbReference type="EMBL" id="FQTY01000002">
    <property type="protein sequence ID" value="SHE46819.1"/>
    <property type="molecule type" value="Genomic_DNA"/>
</dbReference>
<evidence type="ECO:0000256" key="3">
    <source>
        <dbReference type="ARBA" id="ARBA00022801"/>
    </source>
</evidence>
<keyword evidence="7" id="KW-1185">Reference proteome</keyword>
<keyword evidence="2" id="KW-0645">Protease</keyword>
<dbReference type="GO" id="GO:0008234">
    <property type="term" value="F:cysteine-type peptidase activity"/>
    <property type="evidence" value="ECO:0007669"/>
    <property type="project" value="UniProtKB-KW"/>
</dbReference>
<dbReference type="AlphaFoldDB" id="A0A1M4TQM9"/>
<dbReference type="SUPFAM" id="SSF54001">
    <property type="entry name" value="Cysteine proteinases"/>
    <property type="match status" value="1"/>
</dbReference>
<feature type="domain" description="NlpC/P60" evidence="5">
    <location>
        <begin position="150"/>
        <end position="269"/>
    </location>
</feature>
<dbReference type="Pfam" id="PF00877">
    <property type="entry name" value="NLPC_P60"/>
    <property type="match status" value="1"/>
</dbReference>
<dbReference type="Gene3D" id="3.90.1720.10">
    <property type="entry name" value="endopeptidase domain like (from Nostoc punctiforme)"/>
    <property type="match status" value="1"/>
</dbReference>
<accession>A0A1M4TQM9</accession>
<dbReference type="Proteomes" id="UP000184114">
    <property type="component" value="Unassembled WGS sequence"/>
</dbReference>
<dbReference type="PROSITE" id="PS51935">
    <property type="entry name" value="NLPC_P60"/>
    <property type="match status" value="1"/>
</dbReference>
<sequence length="272" mass="30922">MNKDKLGILNKTVVPINLNPIFDSEMADEGLYGMIVRILEDAQDGWYYVETHYNYHGYIHESNMVIDTMEANEWMSKAKNIIIHSVVDVMSNASYKGHIKEVLTRGAIIIVTGREEGGWAEIQLVDRSTGWVRKDFIGRIINSYNKNDEKDLRDKLVKTAMLYLGTQYRWGGKSPLGLDCSGLCSISYMLNGIIIYRDAIRKDEYMRKIELEEIKSGDLLFFPGHVAMYIGDDKYIHSSASINGVGINSLNPKDIDYREDLANTITDIGTIF</sequence>
<gene>
    <name evidence="6" type="ORF">SAMN02745784_00805</name>
</gene>
<evidence type="ECO:0000259" key="5">
    <source>
        <dbReference type="PROSITE" id="PS51935"/>
    </source>
</evidence>
<dbReference type="InterPro" id="IPR000064">
    <property type="entry name" value="NLP_P60_dom"/>
</dbReference>
<dbReference type="InterPro" id="IPR051202">
    <property type="entry name" value="Peptidase_C40"/>
</dbReference>
<dbReference type="PANTHER" id="PTHR47053">
    <property type="entry name" value="MUREIN DD-ENDOPEPTIDASE MEPH-RELATED"/>
    <property type="match status" value="1"/>
</dbReference>
<dbReference type="Gene3D" id="2.30.30.40">
    <property type="entry name" value="SH3 Domains"/>
    <property type="match status" value="2"/>
</dbReference>
<dbReference type="RefSeq" id="WP_084725141.1">
    <property type="nucleotide sequence ID" value="NZ_FQTY01000002.1"/>
</dbReference>
<proteinExistence type="inferred from homology"/>
<dbReference type="InterPro" id="IPR041382">
    <property type="entry name" value="SH3_16"/>
</dbReference>
<comment type="similarity">
    <text evidence="1">Belongs to the peptidase C40 family.</text>
</comment>
<dbReference type="STRING" id="1123404.SAMN02745784_00805"/>
<name>A0A1M4TQM9_9FIRM</name>
<evidence type="ECO:0000313" key="7">
    <source>
        <dbReference type="Proteomes" id="UP000184114"/>
    </source>
</evidence>
<dbReference type="GO" id="GO:0006508">
    <property type="term" value="P:proteolysis"/>
    <property type="evidence" value="ECO:0007669"/>
    <property type="project" value="UniProtKB-KW"/>
</dbReference>
<keyword evidence="3" id="KW-0378">Hydrolase</keyword>
<dbReference type="Pfam" id="PF18348">
    <property type="entry name" value="SH3_16"/>
    <property type="match status" value="1"/>
</dbReference>
<keyword evidence="4" id="KW-0788">Thiol protease</keyword>
<dbReference type="InterPro" id="IPR038765">
    <property type="entry name" value="Papain-like_cys_pep_sf"/>
</dbReference>
<evidence type="ECO:0000256" key="4">
    <source>
        <dbReference type="ARBA" id="ARBA00022807"/>
    </source>
</evidence>
<dbReference type="PANTHER" id="PTHR47053:SF1">
    <property type="entry name" value="MUREIN DD-ENDOPEPTIDASE MEPH-RELATED"/>
    <property type="match status" value="1"/>
</dbReference>
<dbReference type="GeneID" id="90996353"/>
<organism evidence="6 7">
    <name type="scientific">Tissierella praeacuta DSM 18095</name>
    <dbReference type="NCBI Taxonomy" id="1123404"/>
    <lineage>
        <taxon>Bacteria</taxon>
        <taxon>Bacillati</taxon>
        <taxon>Bacillota</taxon>
        <taxon>Tissierellia</taxon>
        <taxon>Tissierellales</taxon>
        <taxon>Tissierellaceae</taxon>
        <taxon>Tissierella</taxon>
    </lineage>
</organism>
<evidence type="ECO:0000256" key="2">
    <source>
        <dbReference type="ARBA" id="ARBA00022670"/>
    </source>
</evidence>
<reference evidence="7" key="1">
    <citation type="submission" date="2016-11" db="EMBL/GenBank/DDBJ databases">
        <authorList>
            <person name="Varghese N."/>
            <person name="Submissions S."/>
        </authorList>
    </citation>
    <scope>NUCLEOTIDE SEQUENCE [LARGE SCALE GENOMIC DNA]</scope>
    <source>
        <strain evidence="7">DSM 18095</strain>
    </source>
</reference>
<evidence type="ECO:0000256" key="1">
    <source>
        <dbReference type="ARBA" id="ARBA00007074"/>
    </source>
</evidence>
<evidence type="ECO:0000313" key="6">
    <source>
        <dbReference type="EMBL" id="SHE46819.1"/>
    </source>
</evidence>
<protein>
    <submittedName>
        <fullName evidence="6">NlpC/P60 family protein</fullName>
    </submittedName>
</protein>